<gene>
    <name evidence="1" type="ORF">BO97DRAFT_273850</name>
</gene>
<organism evidence="1 2">
    <name type="scientific">Aspergillus homomorphus (strain CBS 101889)</name>
    <dbReference type="NCBI Taxonomy" id="1450537"/>
    <lineage>
        <taxon>Eukaryota</taxon>
        <taxon>Fungi</taxon>
        <taxon>Dikarya</taxon>
        <taxon>Ascomycota</taxon>
        <taxon>Pezizomycotina</taxon>
        <taxon>Eurotiomycetes</taxon>
        <taxon>Eurotiomycetidae</taxon>
        <taxon>Eurotiales</taxon>
        <taxon>Aspergillaceae</taxon>
        <taxon>Aspergillus</taxon>
        <taxon>Aspergillus subgen. Circumdati</taxon>
    </lineage>
</organism>
<accession>A0A395I5Z8</accession>
<dbReference type="GeneID" id="37195294"/>
<sequence length="103" mass="11314">MVSVRVSPSNGTRTREAFPAQWNQMAWISPVATTSTNRPSHSKLVCWATLSKTLGGGDVIEGWWMGVTAAHQLGSNHTHRSILDTTWLVRLDRPQFAQLSAGV</sequence>
<dbReference type="EMBL" id="KZ824274">
    <property type="protein sequence ID" value="RAL14608.1"/>
    <property type="molecule type" value="Genomic_DNA"/>
</dbReference>
<proteinExistence type="predicted"/>
<evidence type="ECO:0000313" key="2">
    <source>
        <dbReference type="Proteomes" id="UP000248961"/>
    </source>
</evidence>
<protein>
    <submittedName>
        <fullName evidence="1">Uncharacterized protein</fullName>
    </submittedName>
</protein>
<dbReference type="VEuPathDB" id="FungiDB:BO97DRAFT_273850"/>
<keyword evidence="2" id="KW-1185">Reference proteome</keyword>
<name>A0A395I5Z8_ASPHC</name>
<evidence type="ECO:0000313" key="1">
    <source>
        <dbReference type="EMBL" id="RAL14608.1"/>
    </source>
</evidence>
<dbReference type="AlphaFoldDB" id="A0A395I5Z8"/>
<reference evidence="1 2" key="1">
    <citation type="submission" date="2018-02" db="EMBL/GenBank/DDBJ databases">
        <title>The genomes of Aspergillus section Nigri reveals drivers in fungal speciation.</title>
        <authorList>
            <consortium name="DOE Joint Genome Institute"/>
            <person name="Vesth T.C."/>
            <person name="Nybo J."/>
            <person name="Theobald S."/>
            <person name="Brandl J."/>
            <person name="Frisvad J.C."/>
            <person name="Nielsen K.F."/>
            <person name="Lyhne E.K."/>
            <person name="Kogle M.E."/>
            <person name="Kuo A."/>
            <person name="Riley R."/>
            <person name="Clum A."/>
            <person name="Nolan M."/>
            <person name="Lipzen A."/>
            <person name="Salamov A."/>
            <person name="Henrissat B."/>
            <person name="Wiebenga A."/>
            <person name="De vries R.P."/>
            <person name="Grigoriev I.V."/>
            <person name="Mortensen U.H."/>
            <person name="Andersen M.R."/>
            <person name="Baker S.E."/>
        </authorList>
    </citation>
    <scope>NUCLEOTIDE SEQUENCE [LARGE SCALE GENOMIC DNA]</scope>
    <source>
        <strain evidence="1 2">CBS 101889</strain>
    </source>
</reference>
<dbReference type="RefSeq" id="XP_025553762.1">
    <property type="nucleotide sequence ID" value="XM_025691005.1"/>
</dbReference>
<dbReference type="Proteomes" id="UP000248961">
    <property type="component" value="Unassembled WGS sequence"/>
</dbReference>